<protein>
    <recommendedName>
        <fullName evidence="4">DUF2818 domain-containing protein</fullName>
    </recommendedName>
</protein>
<keyword evidence="3" id="KW-1185">Reference proteome</keyword>
<dbReference type="InterPro" id="IPR016768">
    <property type="entry name" value="UCP019883"/>
</dbReference>
<reference evidence="2 3" key="1">
    <citation type="submission" date="2014-07" db="EMBL/GenBank/DDBJ databases">
        <authorList>
            <person name="McCorrison J."/>
            <person name="Sanka R."/>
            <person name="Torralba M."/>
            <person name="Gillis M."/>
            <person name="Haft D.H."/>
            <person name="Methe B."/>
            <person name="Sutton G."/>
            <person name="Nelson K.E."/>
        </authorList>
    </citation>
    <scope>NUCLEOTIDE SEQUENCE [LARGE SCALE GENOMIC DNA]</scope>
    <source>
        <strain evidence="2 3">DNF00040</strain>
    </source>
</reference>
<feature type="transmembrane region" description="Helical" evidence="1">
    <location>
        <begin position="6"/>
        <end position="23"/>
    </location>
</feature>
<feature type="transmembrane region" description="Helical" evidence="1">
    <location>
        <begin position="102"/>
        <end position="122"/>
    </location>
</feature>
<accession>A0A095Z6M3</accession>
<feature type="transmembrane region" description="Helical" evidence="1">
    <location>
        <begin position="134"/>
        <end position="154"/>
    </location>
</feature>
<evidence type="ECO:0000313" key="2">
    <source>
        <dbReference type="EMBL" id="KGF30293.1"/>
    </source>
</evidence>
<gene>
    <name evidence="2" type="ORF">HMPREF2130_07500</name>
</gene>
<keyword evidence="1" id="KW-0472">Membrane</keyword>
<keyword evidence="1" id="KW-0812">Transmembrane</keyword>
<proteinExistence type="predicted"/>
<dbReference type="eggNOG" id="ENOG5032Z6F">
    <property type="taxonomic scope" value="Bacteria"/>
</dbReference>
<evidence type="ECO:0008006" key="4">
    <source>
        <dbReference type="Google" id="ProtNLM"/>
    </source>
</evidence>
<dbReference type="AlphaFoldDB" id="A0A095Z6M3"/>
<evidence type="ECO:0000256" key="1">
    <source>
        <dbReference type="SAM" id="Phobius"/>
    </source>
</evidence>
<dbReference type="Proteomes" id="UP000029629">
    <property type="component" value="Unassembled WGS sequence"/>
</dbReference>
<comment type="caution">
    <text evidence="2">The sequence shown here is derived from an EMBL/GenBank/DDBJ whole genome shotgun (WGS) entry which is preliminary data.</text>
</comment>
<evidence type="ECO:0000313" key="3">
    <source>
        <dbReference type="Proteomes" id="UP000029629"/>
    </source>
</evidence>
<keyword evidence="1" id="KW-1133">Transmembrane helix</keyword>
<dbReference type="Pfam" id="PF10993">
    <property type="entry name" value="DUF2818"/>
    <property type="match status" value="1"/>
</dbReference>
<dbReference type="EMBL" id="JRNI01000028">
    <property type="protein sequence ID" value="KGF30293.1"/>
    <property type="molecule type" value="Genomic_DNA"/>
</dbReference>
<sequence length="176" mass="20082">MFPESSFWLIIAIAAFSALLPFFTEKSFVFVPWRQQGESSATPAWLIAVRAFLQWILIIVAAYLMANSAAHSYQLIAFGGGLLLFALPLLTVSRQVPVKSFAVRIFELLAFYFFVGAIGFVIEGYYANAHSQQWQFYAIALCLYIVLAYPGFVYRHLFRNRFNRRLIAQTQLADDE</sequence>
<name>A0A095Z6M3_9BURK</name>
<dbReference type="OrthoDB" id="5785537at2"/>
<organism evidence="2 3">
    <name type="scientific">Oligella urethralis DNF00040</name>
    <dbReference type="NCBI Taxonomy" id="1401065"/>
    <lineage>
        <taxon>Bacteria</taxon>
        <taxon>Pseudomonadati</taxon>
        <taxon>Pseudomonadota</taxon>
        <taxon>Betaproteobacteria</taxon>
        <taxon>Burkholderiales</taxon>
        <taxon>Alcaligenaceae</taxon>
        <taxon>Oligella</taxon>
    </lineage>
</organism>
<feature type="transmembrane region" description="Helical" evidence="1">
    <location>
        <begin position="44"/>
        <end position="66"/>
    </location>
</feature>
<dbReference type="RefSeq" id="WP_036559633.1">
    <property type="nucleotide sequence ID" value="NZ_JRNI01000028.1"/>
</dbReference>
<feature type="transmembrane region" description="Helical" evidence="1">
    <location>
        <begin position="72"/>
        <end position="90"/>
    </location>
</feature>